<proteinExistence type="predicted"/>
<evidence type="ECO:0000313" key="1">
    <source>
        <dbReference type="EMBL" id="KAL2317855.1"/>
    </source>
</evidence>
<accession>A0ABD1L485</accession>
<name>A0ABD1L485_9FABA</name>
<organism evidence="1 2">
    <name type="scientific">Flemingia macrophylla</name>
    <dbReference type="NCBI Taxonomy" id="520843"/>
    <lineage>
        <taxon>Eukaryota</taxon>
        <taxon>Viridiplantae</taxon>
        <taxon>Streptophyta</taxon>
        <taxon>Embryophyta</taxon>
        <taxon>Tracheophyta</taxon>
        <taxon>Spermatophyta</taxon>
        <taxon>Magnoliopsida</taxon>
        <taxon>eudicotyledons</taxon>
        <taxon>Gunneridae</taxon>
        <taxon>Pentapetalae</taxon>
        <taxon>rosids</taxon>
        <taxon>fabids</taxon>
        <taxon>Fabales</taxon>
        <taxon>Fabaceae</taxon>
        <taxon>Papilionoideae</taxon>
        <taxon>50 kb inversion clade</taxon>
        <taxon>NPAAA clade</taxon>
        <taxon>indigoferoid/millettioid clade</taxon>
        <taxon>Phaseoleae</taxon>
        <taxon>Flemingia</taxon>
    </lineage>
</organism>
<comment type="caution">
    <text evidence="1">The sequence shown here is derived from an EMBL/GenBank/DDBJ whole genome shotgun (WGS) entry which is preliminary data.</text>
</comment>
<protein>
    <submittedName>
        <fullName evidence="1">Uncharacterized protein</fullName>
    </submittedName>
</protein>
<reference evidence="1 2" key="1">
    <citation type="submission" date="2024-08" db="EMBL/GenBank/DDBJ databases">
        <title>Insights into the chromosomal genome structure of Flemingia macrophylla.</title>
        <authorList>
            <person name="Ding Y."/>
            <person name="Zhao Y."/>
            <person name="Bi W."/>
            <person name="Wu M."/>
            <person name="Zhao G."/>
            <person name="Gong Y."/>
            <person name="Li W."/>
            <person name="Zhang P."/>
        </authorList>
    </citation>
    <scope>NUCLEOTIDE SEQUENCE [LARGE SCALE GENOMIC DNA]</scope>
    <source>
        <strain evidence="1">DYQJB</strain>
        <tissue evidence="1">Leaf</tissue>
    </source>
</reference>
<keyword evidence="2" id="KW-1185">Reference proteome</keyword>
<sequence length="228" mass="27027">MRKRIDKKRVGMNDGKKEKRVVKGTSFLQVKWVASIGDVLSVNSDVEKKNVELWLHENPEEQYRENLECDGKRDYEIDDDNCLKEENELAISNQQTNQERRNVSSDPKIWKQNEWMKIINKTLSENKLCFKEGNKSKYDNQEKKDFLFLQNEIKRLIFLEFVKKKMNYIRRQTRTFAVDMCTHLPTSFMSLRVVKILFECLDCLKVLAEMLSNNSITDQEFNRALAIS</sequence>
<dbReference type="AlphaFoldDB" id="A0ABD1L485"/>
<gene>
    <name evidence="1" type="ORF">Fmac_031731</name>
</gene>
<evidence type="ECO:0000313" key="2">
    <source>
        <dbReference type="Proteomes" id="UP001603857"/>
    </source>
</evidence>
<dbReference type="EMBL" id="JBGMDY010000011">
    <property type="protein sequence ID" value="KAL2317855.1"/>
    <property type="molecule type" value="Genomic_DNA"/>
</dbReference>
<dbReference type="Proteomes" id="UP001603857">
    <property type="component" value="Unassembled WGS sequence"/>
</dbReference>